<feature type="compositionally biased region" description="Low complexity" evidence="2">
    <location>
        <begin position="1265"/>
        <end position="1294"/>
    </location>
</feature>
<feature type="region of interest" description="Disordered" evidence="2">
    <location>
        <begin position="135"/>
        <end position="163"/>
    </location>
</feature>
<feature type="domain" description="Zasp-like motif" evidence="3">
    <location>
        <begin position="7"/>
        <end position="32"/>
    </location>
</feature>
<evidence type="ECO:0000313" key="5">
    <source>
        <dbReference type="Proteomes" id="UP000009192"/>
    </source>
</evidence>
<accession>B4L0L9</accession>
<feature type="coiled-coil region" evidence="1">
    <location>
        <begin position="568"/>
        <end position="602"/>
    </location>
</feature>
<dbReference type="SMART" id="SM00735">
    <property type="entry name" value="ZM"/>
    <property type="match status" value="1"/>
</dbReference>
<dbReference type="eggNOG" id="ENOG502S2RT">
    <property type="taxonomic scope" value="Eukaryota"/>
</dbReference>
<dbReference type="EMBL" id="CH933809">
    <property type="protein sequence ID" value="EDW18096.1"/>
    <property type="molecule type" value="Genomic_DNA"/>
</dbReference>
<feature type="compositionally biased region" description="Low complexity" evidence="2">
    <location>
        <begin position="1241"/>
        <end position="1257"/>
    </location>
</feature>
<feature type="compositionally biased region" description="Polar residues" evidence="2">
    <location>
        <begin position="264"/>
        <end position="280"/>
    </location>
</feature>
<feature type="compositionally biased region" description="Basic and acidic residues" evidence="2">
    <location>
        <begin position="797"/>
        <end position="827"/>
    </location>
</feature>
<evidence type="ECO:0000313" key="4">
    <source>
        <dbReference type="EMBL" id="EDW18096.1"/>
    </source>
</evidence>
<dbReference type="KEGG" id="dmo:Dmoj_GI13037"/>
<dbReference type="OrthoDB" id="7872583at2759"/>
<feature type="region of interest" description="Disordered" evidence="2">
    <location>
        <begin position="1223"/>
        <end position="1294"/>
    </location>
</feature>
<dbReference type="Proteomes" id="UP000009192">
    <property type="component" value="Unassembled WGS sequence"/>
</dbReference>
<feature type="compositionally biased region" description="Low complexity" evidence="2">
    <location>
        <begin position="200"/>
        <end position="210"/>
    </location>
</feature>
<feature type="region of interest" description="Disordered" evidence="2">
    <location>
        <begin position="716"/>
        <end position="753"/>
    </location>
</feature>
<feature type="region of interest" description="Disordered" evidence="2">
    <location>
        <begin position="777"/>
        <end position="827"/>
    </location>
</feature>
<keyword evidence="1" id="KW-0175">Coiled coil</keyword>
<dbReference type="FunCoup" id="B4L0L9">
    <property type="interactions" value="34"/>
</dbReference>
<feature type="compositionally biased region" description="Basic and acidic residues" evidence="2">
    <location>
        <begin position="716"/>
        <end position="731"/>
    </location>
</feature>
<dbReference type="OMA" id="AQFNRQR"/>
<sequence length="1629" mass="182476">MAAIQRKLVHKQFNSPMGLYSPENVKATLNRELKAFGADGIEIDEQITKPLNLANSAVLRAVEEEDQQIKCGDFYARPRQSRSRQRGGIQETLPPHHAPHQQLLDQIKSEYLSHQHDVVIDRETVLRINRLSTRRQLPKRDHSWPPAEQEALHSPSVTPSITPTHSIDVLREKFNSPTRIVEPTARELRQQRRQLEPKQKQQQQQQQQRPRQSRADVSSSRTPEESASPSPATPQARGFSAPETKAADADLGLVAPKCEYYEQLTQQRPATPTAKVSTPSYRPRLKRQSYSLDRGRARKRAVALGAATELPPPKPRNGSGNGTPKVQRRSIKLATELRISYDTDHGNDGDSEEEPKVTLAAAAAAAATAADIDLESLPLPATPSERAAAAAAASAAAKLMTQTQNASLPRQGSTSIDSLALKQQQQMALALAAATPDGRAQSERIIPITVLAETPRSGQQEASAQDPRNAMTDDAAAPPATYVSATSGIKLQRQDSSGRCRTQLSRASSIPTPPPLPPPPAAPLLQLRARSRQEAKDMQARRQGGIYEQVDPQLASSQVKQHEAHVEIAQLEAKYAHIQQSIAEHLRQIDAYMENAKTALQRTAQVKLTAEPPAAPPLAPPKPLSSSPSNSNHNELWDLFASRQSPILAVESPLQAILRQIYCRAAGIQLQPKEQQDSPVLQQEPAVPAENVPIVERALEDLHRIAIALDSDGHVEHKTTPKADKAQHVVIEEETEAETETEAEQQELKLEQNSDFNLDYRHVSDVIANYEQLSAATANRQEQQPDKRNAPQLEEQLAGRERRAVKCQEQHESKKADTKSEVKSIREAEEEALQQEKILKEIRKEQQREKLRELLQKQEKQLKEQVELLREQQKEKLKTEQQEKLKMEQQELLKIEQQQQQSSDQVEAKHTATPSCPHEPSEQEQQAKWCAVCGECRDSPHGWGKLNKADQWRLDNLQNESLANYKSTYEIRSPYISRQISWEDTQQQQQGQQEQQPQGQQQDQGQSREPLQRQRSEVEIVTTPIAAEQEEEETTPTATPATAALAEPKEWQLSRSPSPLPLRKYPAPLIETAQRCSSPFGLNAVQLRSSTPSPAPLEAKFTHVPQLEGHNIGLLVHTATEPLQMCMSASSSMLAATPPATPRCNSQPPPFEFLVQHGLGVEAQRDAQFTGFKSLAGSSEELPRERSVNRSFDNVSPRPYMGIEGYKRVAWPPASEERIVREFTPQPQTQSPAPGSGGYYPQPAASQAASANAAPAQGPIYNNVQPRTQQHPQPKPQPQQQQRYPPHQQPAQNVYGPATNYAAAATVAAAAAPANTYNYPQQPIQYTQAQFNRQRSREPTVEAQYPSYPQQQQQQQQQLPPQQQQQQYQPSYQQQQQQPLQTVNNVGGGWKHIGPPKPKTHRDFVAGGVAPYQQQQQQYQQQQQPPQQQYGAPSYNNYQQQQQQPQQQWQQHQQQQHQQQPQQQQYQAPYQTSPYQQQQNYPQQNGGANYAQPQYNSYSQPQQQQQQQQVPYSLDQTDQHGYRGASPGIITLRKEAPVSQKPAPVYTSQPAAVSYRGGSKLRGDLKWPPQEYKEAAVRENEERRLLALGPVCRPRRVNRDYTPFFAKHQLNHSYPSYKVPPGTQHIFGA</sequence>
<evidence type="ECO:0000256" key="1">
    <source>
        <dbReference type="SAM" id="Coils"/>
    </source>
</evidence>
<feature type="region of interest" description="Disordered" evidence="2">
    <location>
        <begin position="264"/>
        <end position="328"/>
    </location>
</feature>
<name>B4L0L9_DROMO</name>
<feature type="compositionally biased region" description="Low complexity" evidence="2">
    <location>
        <begin position="1492"/>
        <end position="1513"/>
    </location>
</feature>
<feature type="compositionally biased region" description="Acidic residues" evidence="2">
    <location>
        <begin position="732"/>
        <end position="745"/>
    </location>
</feature>
<feature type="compositionally biased region" description="Low complexity" evidence="2">
    <location>
        <begin position="218"/>
        <end position="234"/>
    </location>
</feature>
<dbReference type="HOGENOM" id="CLU_255338_0_0_1"/>
<feature type="region of interest" description="Disordered" evidence="2">
    <location>
        <begin position="452"/>
        <end position="522"/>
    </location>
</feature>
<feature type="compositionally biased region" description="Low complexity" evidence="2">
    <location>
        <begin position="986"/>
        <end position="1005"/>
    </location>
</feature>
<feature type="region of interest" description="Disordered" evidence="2">
    <location>
        <begin position="892"/>
        <end position="924"/>
    </location>
</feature>
<proteinExistence type="predicted"/>
<feature type="compositionally biased region" description="Low complexity" evidence="2">
    <location>
        <begin position="1438"/>
        <end position="1484"/>
    </location>
</feature>
<feature type="compositionally biased region" description="Low complexity" evidence="2">
    <location>
        <begin position="472"/>
        <end position="481"/>
    </location>
</feature>
<feature type="region of interest" description="Disordered" evidence="2">
    <location>
        <begin position="611"/>
        <end position="631"/>
    </location>
</feature>
<feature type="compositionally biased region" description="Low complexity" evidence="2">
    <location>
        <begin position="1344"/>
        <end position="1381"/>
    </location>
</feature>
<feature type="region of interest" description="Disordered" evidence="2">
    <location>
        <begin position="1329"/>
        <end position="1519"/>
    </location>
</feature>
<dbReference type="PhylomeDB" id="B4L0L9"/>
<dbReference type="InterPro" id="IPR006643">
    <property type="entry name" value="Zasp-like_motif"/>
</dbReference>
<evidence type="ECO:0000259" key="3">
    <source>
        <dbReference type="SMART" id="SM00735"/>
    </source>
</evidence>
<dbReference type="InParanoid" id="B4L0L9"/>
<feature type="compositionally biased region" description="Pro residues" evidence="2">
    <location>
        <begin position="511"/>
        <end position="522"/>
    </location>
</feature>
<feature type="compositionally biased region" description="Low complexity" evidence="2">
    <location>
        <begin position="1411"/>
        <end position="1430"/>
    </location>
</feature>
<reference evidence="4 5" key="1">
    <citation type="journal article" date="2007" name="Nature">
        <title>Evolution of genes and genomes on the Drosophila phylogeny.</title>
        <authorList>
            <consortium name="Drosophila 12 Genomes Consortium"/>
            <person name="Clark A.G."/>
            <person name="Eisen M.B."/>
            <person name="Smith D.R."/>
            <person name="Bergman C.M."/>
            <person name="Oliver B."/>
            <person name="Markow T.A."/>
            <person name="Kaufman T.C."/>
            <person name="Kellis M."/>
            <person name="Gelbart W."/>
            <person name="Iyer V.N."/>
            <person name="Pollard D.A."/>
            <person name="Sackton T.B."/>
            <person name="Larracuente A.M."/>
            <person name="Singh N.D."/>
            <person name="Abad J.P."/>
            <person name="Abt D.N."/>
            <person name="Adryan B."/>
            <person name="Aguade M."/>
            <person name="Akashi H."/>
            <person name="Anderson W.W."/>
            <person name="Aquadro C.F."/>
            <person name="Ardell D.H."/>
            <person name="Arguello R."/>
            <person name="Artieri C.G."/>
            <person name="Barbash D.A."/>
            <person name="Barker D."/>
            <person name="Barsanti P."/>
            <person name="Batterham P."/>
            <person name="Batzoglou S."/>
            <person name="Begun D."/>
            <person name="Bhutkar A."/>
            <person name="Blanco E."/>
            <person name="Bosak S.A."/>
            <person name="Bradley R.K."/>
            <person name="Brand A.D."/>
            <person name="Brent M.R."/>
            <person name="Brooks A.N."/>
            <person name="Brown R.H."/>
            <person name="Butlin R.K."/>
            <person name="Caggese C."/>
            <person name="Calvi B.R."/>
            <person name="Bernardo de Carvalho A."/>
            <person name="Caspi A."/>
            <person name="Castrezana S."/>
            <person name="Celniker S.E."/>
            <person name="Chang J.L."/>
            <person name="Chapple C."/>
            <person name="Chatterji S."/>
            <person name="Chinwalla A."/>
            <person name="Civetta A."/>
            <person name="Clifton S.W."/>
            <person name="Comeron J.M."/>
            <person name="Costello J.C."/>
            <person name="Coyne J.A."/>
            <person name="Daub J."/>
            <person name="David R.G."/>
            <person name="Delcher A.L."/>
            <person name="Delehaunty K."/>
            <person name="Do C.B."/>
            <person name="Ebling H."/>
            <person name="Edwards K."/>
            <person name="Eickbush T."/>
            <person name="Evans J.D."/>
            <person name="Filipski A."/>
            <person name="Findeiss S."/>
            <person name="Freyhult E."/>
            <person name="Fulton L."/>
            <person name="Fulton R."/>
            <person name="Garcia A.C."/>
            <person name="Gardiner A."/>
            <person name="Garfield D.A."/>
            <person name="Garvin B.E."/>
            <person name="Gibson G."/>
            <person name="Gilbert D."/>
            <person name="Gnerre S."/>
            <person name="Godfrey J."/>
            <person name="Good R."/>
            <person name="Gotea V."/>
            <person name="Gravely B."/>
            <person name="Greenberg A.J."/>
            <person name="Griffiths-Jones S."/>
            <person name="Gross S."/>
            <person name="Guigo R."/>
            <person name="Gustafson E.A."/>
            <person name="Haerty W."/>
            <person name="Hahn M.W."/>
            <person name="Halligan D.L."/>
            <person name="Halpern A.L."/>
            <person name="Halter G.M."/>
            <person name="Han M.V."/>
            <person name="Heger A."/>
            <person name="Hillier L."/>
            <person name="Hinrichs A.S."/>
            <person name="Holmes I."/>
            <person name="Hoskins R.A."/>
            <person name="Hubisz M.J."/>
            <person name="Hultmark D."/>
            <person name="Huntley M.A."/>
            <person name="Jaffe D.B."/>
            <person name="Jagadeeshan S."/>
            <person name="Jeck W.R."/>
            <person name="Johnson J."/>
            <person name="Jones C.D."/>
            <person name="Jordan W.C."/>
            <person name="Karpen G.H."/>
            <person name="Kataoka E."/>
            <person name="Keightley P.D."/>
            <person name="Kheradpour P."/>
            <person name="Kirkness E.F."/>
            <person name="Koerich L.B."/>
            <person name="Kristiansen K."/>
            <person name="Kudrna D."/>
            <person name="Kulathinal R.J."/>
            <person name="Kumar S."/>
            <person name="Kwok R."/>
            <person name="Lander E."/>
            <person name="Langley C.H."/>
            <person name="Lapoint R."/>
            <person name="Lazzaro B.P."/>
            <person name="Lee S.J."/>
            <person name="Levesque L."/>
            <person name="Li R."/>
            <person name="Lin C.F."/>
            <person name="Lin M.F."/>
            <person name="Lindblad-Toh K."/>
            <person name="Llopart A."/>
            <person name="Long M."/>
            <person name="Low L."/>
            <person name="Lozovsky E."/>
            <person name="Lu J."/>
            <person name="Luo M."/>
            <person name="Machado C.A."/>
            <person name="Makalowski W."/>
            <person name="Marzo M."/>
            <person name="Matsuda M."/>
            <person name="Matzkin L."/>
            <person name="McAllister B."/>
            <person name="McBride C.S."/>
            <person name="McKernan B."/>
            <person name="McKernan K."/>
            <person name="Mendez-Lago M."/>
            <person name="Minx P."/>
            <person name="Mollenhauer M.U."/>
            <person name="Montooth K."/>
            <person name="Mount S.M."/>
            <person name="Mu X."/>
            <person name="Myers E."/>
            <person name="Negre B."/>
            <person name="Newfeld S."/>
            <person name="Nielsen R."/>
            <person name="Noor M.A."/>
            <person name="O'Grady P."/>
            <person name="Pachter L."/>
            <person name="Papaceit M."/>
            <person name="Parisi M.J."/>
            <person name="Parisi M."/>
            <person name="Parts L."/>
            <person name="Pedersen J.S."/>
            <person name="Pesole G."/>
            <person name="Phillippy A.M."/>
            <person name="Ponting C.P."/>
            <person name="Pop M."/>
            <person name="Porcelli D."/>
            <person name="Powell J.R."/>
            <person name="Prohaska S."/>
            <person name="Pruitt K."/>
            <person name="Puig M."/>
            <person name="Quesneville H."/>
            <person name="Ram K.R."/>
            <person name="Rand D."/>
            <person name="Rasmussen M.D."/>
            <person name="Reed L.K."/>
            <person name="Reenan R."/>
            <person name="Reily A."/>
            <person name="Remington K.A."/>
            <person name="Rieger T.T."/>
            <person name="Ritchie M.G."/>
            <person name="Robin C."/>
            <person name="Rogers Y.H."/>
            <person name="Rohde C."/>
            <person name="Rozas J."/>
            <person name="Rubenfield M.J."/>
            <person name="Ruiz A."/>
            <person name="Russo S."/>
            <person name="Salzberg S.L."/>
            <person name="Sanchez-Gracia A."/>
            <person name="Saranga D.J."/>
            <person name="Sato H."/>
            <person name="Schaeffer S.W."/>
            <person name="Schatz M.C."/>
            <person name="Schlenke T."/>
            <person name="Schwartz R."/>
            <person name="Segarra C."/>
            <person name="Singh R.S."/>
            <person name="Sirot L."/>
            <person name="Sirota M."/>
            <person name="Sisneros N.B."/>
            <person name="Smith C.D."/>
            <person name="Smith T.F."/>
            <person name="Spieth J."/>
            <person name="Stage D.E."/>
            <person name="Stark A."/>
            <person name="Stephan W."/>
            <person name="Strausberg R.L."/>
            <person name="Strempel S."/>
            <person name="Sturgill D."/>
            <person name="Sutton G."/>
            <person name="Sutton G.G."/>
            <person name="Tao W."/>
            <person name="Teichmann S."/>
            <person name="Tobari Y.N."/>
            <person name="Tomimura Y."/>
            <person name="Tsolas J.M."/>
            <person name="Valente V.L."/>
            <person name="Venter E."/>
            <person name="Venter J.C."/>
            <person name="Vicario S."/>
            <person name="Vieira F.G."/>
            <person name="Vilella A.J."/>
            <person name="Villasante A."/>
            <person name="Walenz B."/>
            <person name="Wang J."/>
            <person name="Wasserman M."/>
            <person name="Watts T."/>
            <person name="Wilson D."/>
            <person name="Wilson R.K."/>
            <person name="Wing R.A."/>
            <person name="Wolfner M.F."/>
            <person name="Wong A."/>
            <person name="Wong G.K."/>
            <person name="Wu C.I."/>
            <person name="Wu G."/>
            <person name="Yamamoto D."/>
            <person name="Yang H.P."/>
            <person name="Yang S.P."/>
            <person name="Yorke J.A."/>
            <person name="Yoshida K."/>
            <person name="Zdobnov E."/>
            <person name="Zhang P."/>
            <person name="Zhang Y."/>
            <person name="Zimin A.V."/>
            <person name="Baldwin J."/>
            <person name="Abdouelleil A."/>
            <person name="Abdulkadir J."/>
            <person name="Abebe A."/>
            <person name="Abera B."/>
            <person name="Abreu J."/>
            <person name="Acer S.C."/>
            <person name="Aftuck L."/>
            <person name="Alexander A."/>
            <person name="An P."/>
            <person name="Anderson E."/>
            <person name="Anderson S."/>
            <person name="Arachi H."/>
            <person name="Azer M."/>
            <person name="Bachantsang P."/>
            <person name="Barry A."/>
            <person name="Bayul T."/>
            <person name="Berlin A."/>
            <person name="Bessette D."/>
            <person name="Bloom T."/>
            <person name="Blye J."/>
            <person name="Boguslavskiy L."/>
            <person name="Bonnet C."/>
            <person name="Boukhgalter B."/>
            <person name="Bourzgui I."/>
            <person name="Brown A."/>
            <person name="Cahill P."/>
            <person name="Channer S."/>
            <person name="Cheshatsang Y."/>
            <person name="Chuda L."/>
            <person name="Citroen M."/>
            <person name="Collymore A."/>
            <person name="Cooke P."/>
            <person name="Costello M."/>
            <person name="D'Aco K."/>
            <person name="Daza R."/>
            <person name="De Haan G."/>
            <person name="DeGray S."/>
            <person name="DeMaso C."/>
            <person name="Dhargay N."/>
            <person name="Dooley K."/>
            <person name="Dooley E."/>
            <person name="Doricent M."/>
            <person name="Dorje P."/>
            <person name="Dorjee K."/>
            <person name="Dupes A."/>
            <person name="Elong R."/>
            <person name="Falk J."/>
            <person name="Farina A."/>
            <person name="Faro S."/>
            <person name="Ferguson D."/>
            <person name="Fisher S."/>
            <person name="Foley C.D."/>
            <person name="Franke A."/>
            <person name="Friedrich D."/>
            <person name="Gadbois L."/>
            <person name="Gearin G."/>
            <person name="Gearin C.R."/>
            <person name="Giannoukos G."/>
            <person name="Goode T."/>
            <person name="Graham J."/>
            <person name="Grandbois E."/>
            <person name="Grewal S."/>
            <person name="Gyaltsen K."/>
            <person name="Hafez N."/>
            <person name="Hagos B."/>
            <person name="Hall J."/>
            <person name="Henson C."/>
            <person name="Hollinger A."/>
            <person name="Honan T."/>
            <person name="Huard M.D."/>
            <person name="Hughes L."/>
            <person name="Hurhula B."/>
            <person name="Husby M.E."/>
            <person name="Kamat A."/>
            <person name="Kanga B."/>
            <person name="Kashin S."/>
            <person name="Khazanovich D."/>
            <person name="Kisner P."/>
            <person name="Lance K."/>
            <person name="Lara M."/>
            <person name="Lee W."/>
            <person name="Lennon N."/>
            <person name="Letendre F."/>
            <person name="LeVine R."/>
            <person name="Lipovsky A."/>
            <person name="Liu X."/>
            <person name="Liu J."/>
            <person name="Liu S."/>
            <person name="Lokyitsang T."/>
            <person name="Lokyitsang Y."/>
            <person name="Lubonja R."/>
            <person name="Lui A."/>
            <person name="MacDonald P."/>
            <person name="Magnisalis V."/>
            <person name="Maru K."/>
            <person name="Matthews C."/>
            <person name="McCusker W."/>
            <person name="McDonough S."/>
            <person name="Mehta T."/>
            <person name="Meldrim J."/>
            <person name="Meneus L."/>
            <person name="Mihai O."/>
            <person name="Mihalev A."/>
            <person name="Mihova T."/>
            <person name="Mittelman R."/>
            <person name="Mlenga V."/>
            <person name="Montmayeur A."/>
            <person name="Mulrain L."/>
            <person name="Navidi A."/>
            <person name="Naylor J."/>
            <person name="Negash T."/>
            <person name="Nguyen T."/>
            <person name="Nguyen N."/>
            <person name="Nicol R."/>
            <person name="Norbu C."/>
            <person name="Norbu N."/>
            <person name="Novod N."/>
            <person name="O'Neill B."/>
            <person name="Osman S."/>
            <person name="Markiewicz E."/>
            <person name="Oyono O.L."/>
            <person name="Patti C."/>
            <person name="Phunkhang P."/>
            <person name="Pierre F."/>
            <person name="Priest M."/>
            <person name="Raghuraman S."/>
            <person name="Rege F."/>
            <person name="Reyes R."/>
            <person name="Rise C."/>
            <person name="Rogov P."/>
            <person name="Ross K."/>
            <person name="Ryan E."/>
            <person name="Settipalli S."/>
            <person name="Shea T."/>
            <person name="Sherpa N."/>
            <person name="Shi L."/>
            <person name="Shih D."/>
            <person name="Sparrow T."/>
            <person name="Spaulding J."/>
            <person name="Stalker J."/>
            <person name="Stange-Thomann N."/>
            <person name="Stavropoulos S."/>
            <person name="Stone C."/>
            <person name="Strader C."/>
            <person name="Tesfaye S."/>
            <person name="Thomson T."/>
            <person name="Thoulutsang Y."/>
            <person name="Thoulutsang D."/>
            <person name="Topham K."/>
            <person name="Topping I."/>
            <person name="Tsamla T."/>
            <person name="Vassiliev H."/>
            <person name="Vo A."/>
            <person name="Wangchuk T."/>
            <person name="Wangdi T."/>
            <person name="Weiand M."/>
            <person name="Wilkinson J."/>
            <person name="Wilson A."/>
            <person name="Yadav S."/>
            <person name="Young G."/>
            <person name="Yu Q."/>
            <person name="Zembek L."/>
            <person name="Zhong D."/>
            <person name="Zimmer A."/>
            <person name="Zwirko Z."/>
            <person name="Jaffe D.B."/>
            <person name="Alvarez P."/>
            <person name="Brockman W."/>
            <person name="Butler J."/>
            <person name="Chin C."/>
            <person name="Gnerre S."/>
            <person name="Grabherr M."/>
            <person name="Kleber M."/>
            <person name="Mauceli E."/>
            <person name="MacCallum I."/>
        </authorList>
    </citation>
    <scope>NUCLEOTIDE SEQUENCE [LARGE SCALE GENOMIC DNA]</scope>
    <source>
        <strain evidence="5">Tucson 15081-1352.22</strain>
    </source>
</reference>
<feature type="region of interest" description="Disordered" evidence="2">
    <location>
        <begin position="982"/>
        <end position="1059"/>
    </location>
</feature>
<evidence type="ECO:0000256" key="2">
    <source>
        <dbReference type="SAM" id="MobiDB-lite"/>
    </source>
</evidence>
<keyword evidence="5" id="KW-1185">Reference proteome</keyword>
<feature type="compositionally biased region" description="Low complexity" evidence="2">
    <location>
        <begin position="1035"/>
        <end position="1046"/>
    </location>
</feature>
<feature type="region of interest" description="Disordered" evidence="2">
    <location>
        <begin position="76"/>
        <end position="97"/>
    </location>
</feature>
<organism evidence="4 5">
    <name type="scientific">Drosophila mojavensis</name>
    <name type="common">Fruit fly</name>
    <dbReference type="NCBI Taxonomy" id="7230"/>
    <lineage>
        <taxon>Eukaryota</taxon>
        <taxon>Metazoa</taxon>
        <taxon>Ecdysozoa</taxon>
        <taxon>Arthropoda</taxon>
        <taxon>Hexapoda</taxon>
        <taxon>Insecta</taxon>
        <taxon>Pterygota</taxon>
        <taxon>Neoptera</taxon>
        <taxon>Endopterygota</taxon>
        <taxon>Diptera</taxon>
        <taxon>Brachycera</taxon>
        <taxon>Muscomorpha</taxon>
        <taxon>Ephydroidea</taxon>
        <taxon>Drosophilidae</taxon>
        <taxon>Drosophila</taxon>
    </lineage>
</organism>
<feature type="compositionally biased region" description="Basic and acidic residues" evidence="2">
    <location>
        <begin position="190"/>
        <end position="199"/>
    </location>
</feature>
<feature type="region of interest" description="Disordered" evidence="2">
    <location>
        <begin position="190"/>
        <end position="244"/>
    </location>
</feature>
<feature type="compositionally biased region" description="Pro residues" evidence="2">
    <location>
        <begin position="613"/>
        <end position="623"/>
    </location>
</feature>
<gene>
    <name evidence="4" type="primary">Dmoj\GI13037</name>
    <name evidence="4" type="ORF">Dmoj_GI13037</name>
</gene>
<protein>
    <recommendedName>
        <fullName evidence="3">Zasp-like motif domain-containing protein</fullName>
    </recommendedName>
</protein>